<evidence type="ECO:0000313" key="2">
    <source>
        <dbReference type="EMBL" id="MET3691945.1"/>
    </source>
</evidence>
<feature type="domain" description="Nucleoside phosphorylase" evidence="1">
    <location>
        <begin position="49"/>
        <end position="168"/>
    </location>
</feature>
<dbReference type="InterPro" id="IPR017831">
    <property type="entry name" value="Hopanoid-assoc_phosphoryl_HpnG"/>
</dbReference>
<keyword evidence="3" id="KW-1185">Reference proteome</keyword>
<dbReference type="InterPro" id="IPR000845">
    <property type="entry name" value="Nucleoside_phosphorylase_d"/>
</dbReference>
<organism evidence="2 3">
    <name type="scientific">Methylobacterium goesingense</name>
    <dbReference type="NCBI Taxonomy" id="243690"/>
    <lineage>
        <taxon>Bacteria</taxon>
        <taxon>Pseudomonadati</taxon>
        <taxon>Pseudomonadota</taxon>
        <taxon>Alphaproteobacteria</taxon>
        <taxon>Hyphomicrobiales</taxon>
        <taxon>Methylobacteriaceae</taxon>
        <taxon>Methylobacterium</taxon>
    </lineage>
</organism>
<evidence type="ECO:0000313" key="3">
    <source>
        <dbReference type="Proteomes" id="UP001549145"/>
    </source>
</evidence>
<dbReference type="RefSeq" id="WP_238275614.1">
    <property type="nucleotide sequence ID" value="NZ_BPQL01000008.1"/>
</dbReference>
<proteinExistence type="predicted"/>
<protein>
    <submittedName>
        <fullName evidence="2">Hopanoid-associated phosphorylase</fullName>
    </submittedName>
</protein>
<name>A0ABV2L284_9HYPH</name>
<accession>A0ABV2L284</accession>
<dbReference type="PANTHER" id="PTHR46832:SF1">
    <property type="entry name" value="5'-METHYLTHIOADENOSINE_S-ADENOSYLHOMOCYSTEINE NUCLEOSIDASE"/>
    <property type="match status" value="1"/>
</dbReference>
<comment type="caution">
    <text evidence="2">The sequence shown here is derived from an EMBL/GenBank/DDBJ whole genome shotgun (WGS) entry which is preliminary data.</text>
</comment>
<reference evidence="2 3" key="1">
    <citation type="submission" date="2024-06" db="EMBL/GenBank/DDBJ databases">
        <title>Genomic Encyclopedia of Type Strains, Phase IV (KMG-IV): sequencing the most valuable type-strain genomes for metagenomic binning, comparative biology and taxonomic classification.</title>
        <authorList>
            <person name="Goeker M."/>
        </authorList>
    </citation>
    <scope>NUCLEOTIDE SEQUENCE [LARGE SCALE GENOMIC DNA]</scope>
    <source>
        <strain evidence="2 3">DSM 21331</strain>
    </source>
</reference>
<dbReference type="NCBIfam" id="NF005476">
    <property type="entry name" value="PRK07077.1"/>
    <property type="match status" value="1"/>
</dbReference>
<dbReference type="CDD" id="cd17768">
    <property type="entry name" value="adenosylhopane_nucleosidase_HpnG-like"/>
    <property type="match status" value="1"/>
</dbReference>
<gene>
    <name evidence="2" type="ORF">ABID43_001470</name>
</gene>
<dbReference type="PANTHER" id="PTHR46832">
    <property type="entry name" value="5'-METHYLTHIOADENOSINE/S-ADENOSYLHOMOCYSTEINE NUCLEOSIDASE"/>
    <property type="match status" value="1"/>
</dbReference>
<dbReference type="Pfam" id="PF01048">
    <property type="entry name" value="PNP_UDP_1"/>
    <property type="match status" value="1"/>
</dbReference>
<dbReference type="InterPro" id="IPR035994">
    <property type="entry name" value="Nucleoside_phosphorylase_sf"/>
</dbReference>
<evidence type="ECO:0000259" key="1">
    <source>
        <dbReference type="Pfam" id="PF01048"/>
    </source>
</evidence>
<dbReference type="SUPFAM" id="SSF53167">
    <property type="entry name" value="Purine and uridine phosphorylases"/>
    <property type="match status" value="1"/>
</dbReference>
<dbReference type="Gene3D" id="3.40.50.1580">
    <property type="entry name" value="Nucleoside phosphorylase domain"/>
    <property type="match status" value="1"/>
</dbReference>
<sequence length="231" mass="23275">MASDTSSRPVLAVTGLAKEARLAAGPGVEAIGAGGDPTRLRALLATRAEPRCRAVVSIGIAGGLDHDARPGDVLVATSIVYAGRSHAADPFIANTLLGLLAGSGLRVRSAPLAGVDEAVLEVADKAALRAATGCAAVDMESHVAVAFAERHGMPFAALRIVCDPATRAIPAFAAKALKPNGEPDIWGVLAAVIRAPGQIGPLIHLARDSGAAFASLKRCRARLGPGLGVPA</sequence>
<dbReference type="Proteomes" id="UP001549145">
    <property type="component" value="Unassembled WGS sequence"/>
</dbReference>
<dbReference type="NCBIfam" id="TIGR03468">
    <property type="entry name" value="HpnG"/>
    <property type="match status" value="1"/>
</dbReference>
<dbReference type="EMBL" id="JBEPMM010000002">
    <property type="protein sequence ID" value="MET3691945.1"/>
    <property type="molecule type" value="Genomic_DNA"/>
</dbReference>